<feature type="region of interest" description="Disordered" evidence="3">
    <location>
        <begin position="1"/>
        <end position="21"/>
    </location>
</feature>
<gene>
    <name evidence="4" type="ORF">ACEWY4_020733</name>
</gene>
<evidence type="ECO:0000313" key="4">
    <source>
        <dbReference type="EMBL" id="KAL2082960.1"/>
    </source>
</evidence>
<keyword evidence="2" id="KW-0233">DNA recombination</keyword>
<sequence length="762" mass="80427">MSVPTTSSHAHGHGAVPSSDVGLFGELREKLPDTQTTDGVSRSRGVLSHRSSFLSGAQRGCVPRMPSSFSIGTQTPFSHFPPLAGSYGLYDSGGASGLIAHESVSALGTVSPSGHISTFKQEAFGGCSLPLGSVTLEAAGSAPPGCTTRQDSLPKAYNDGCVPQGLGSNLRGEYCEGRVVPFSEQTPHKLSGAVDGVPSSQAFSPVRGGASCSDQIRQHHSCVVHKQTGGNSFSTLVAASEVTAPMGRASSAVSSCDSRSGCSQPGCRPSLQRGAPCERVASPSRGGVSDLGSVWQGQRRSLRIQRKRALSSVLLDARSQRSIRSGCTGTHLAEVPAIRISPGGTDPPHTGASSPRWTLFNPGGSVLASEAMACGNNQPTGGRTVVSPFPSGSPIAGGGRDCAPPTGPVAPAGLPAERSRLVAKGLPPAVIATIQSSRASSTRTLYSYKWRAFEHWCLDRDLVPFQCSVVDILSFLQELFDQGLSFSTIKVYLSAISACHVGFDGVSPGAHPLAIRFMRGVRRLRPFTRSSVPSWDLPVVLEVLCGSPFEPLDSIDIKFLSYKTALLLALASAKRVSDIHALSVHPSCTQFATDGAKVVLYPNAAYLPKVLPKSYQSMAIILHAFSPPPFTSEEQERQHCLCPVRALHVYISRTQGFRLCDQLFVCFANPVRGKALSKQRLSHWIVEAIAFAYSSRGLPSPVGLRAHSTRGVAASWALFRGVSLEQVCSAAAWSSPHTFVRFYCLDVVAPSVAHSVLSSAAD</sequence>
<protein>
    <recommendedName>
        <fullName evidence="6">Core-binding (CB) domain-containing protein</fullName>
    </recommendedName>
</protein>
<evidence type="ECO:0008006" key="6">
    <source>
        <dbReference type="Google" id="ProtNLM"/>
    </source>
</evidence>
<dbReference type="SUPFAM" id="SSF56349">
    <property type="entry name" value="DNA breaking-rejoining enzymes"/>
    <property type="match status" value="1"/>
</dbReference>
<dbReference type="PANTHER" id="PTHR33066">
    <property type="entry name" value="INTEGRASE_SAM-LIKE_N DOMAIN-CONTAINING PROTEIN"/>
    <property type="match status" value="1"/>
</dbReference>
<comment type="caution">
    <text evidence="4">The sequence shown here is derived from an EMBL/GenBank/DDBJ whole genome shotgun (WGS) entry which is preliminary data.</text>
</comment>
<proteinExistence type="predicted"/>
<dbReference type="Gene3D" id="1.10.443.10">
    <property type="entry name" value="Intergrase catalytic core"/>
    <property type="match status" value="1"/>
</dbReference>
<accession>A0ABD1J8Q1</accession>
<evidence type="ECO:0000256" key="2">
    <source>
        <dbReference type="ARBA" id="ARBA00023172"/>
    </source>
</evidence>
<dbReference type="InterPro" id="IPR011010">
    <property type="entry name" value="DNA_brk_join_enz"/>
</dbReference>
<keyword evidence="1" id="KW-0238">DNA-binding</keyword>
<evidence type="ECO:0000256" key="1">
    <source>
        <dbReference type="ARBA" id="ARBA00023125"/>
    </source>
</evidence>
<dbReference type="InterPro" id="IPR010998">
    <property type="entry name" value="Integrase_recombinase_N"/>
</dbReference>
<dbReference type="EMBL" id="JBHFQA010000018">
    <property type="protein sequence ID" value="KAL2082960.1"/>
    <property type="molecule type" value="Genomic_DNA"/>
</dbReference>
<dbReference type="Proteomes" id="UP001591681">
    <property type="component" value="Unassembled WGS sequence"/>
</dbReference>
<reference evidence="4 5" key="1">
    <citation type="submission" date="2024-09" db="EMBL/GenBank/DDBJ databases">
        <title>A chromosome-level genome assembly of Gray's grenadier anchovy, Coilia grayii.</title>
        <authorList>
            <person name="Fu Z."/>
        </authorList>
    </citation>
    <scope>NUCLEOTIDE SEQUENCE [LARGE SCALE GENOMIC DNA]</scope>
    <source>
        <strain evidence="4">G4</strain>
        <tissue evidence="4">Muscle</tissue>
    </source>
</reference>
<dbReference type="SUPFAM" id="SSF47823">
    <property type="entry name" value="lambda integrase-like, N-terminal domain"/>
    <property type="match status" value="1"/>
</dbReference>
<dbReference type="AlphaFoldDB" id="A0ABD1J8Q1"/>
<dbReference type="GO" id="GO:0003677">
    <property type="term" value="F:DNA binding"/>
    <property type="evidence" value="ECO:0007669"/>
    <property type="project" value="UniProtKB-KW"/>
</dbReference>
<evidence type="ECO:0000313" key="5">
    <source>
        <dbReference type="Proteomes" id="UP001591681"/>
    </source>
</evidence>
<keyword evidence="5" id="KW-1185">Reference proteome</keyword>
<dbReference type="InterPro" id="IPR013762">
    <property type="entry name" value="Integrase-like_cat_sf"/>
</dbReference>
<name>A0ABD1J8Q1_9TELE</name>
<organism evidence="4 5">
    <name type="scientific">Coilia grayii</name>
    <name type="common">Gray's grenadier anchovy</name>
    <dbReference type="NCBI Taxonomy" id="363190"/>
    <lineage>
        <taxon>Eukaryota</taxon>
        <taxon>Metazoa</taxon>
        <taxon>Chordata</taxon>
        <taxon>Craniata</taxon>
        <taxon>Vertebrata</taxon>
        <taxon>Euteleostomi</taxon>
        <taxon>Actinopterygii</taxon>
        <taxon>Neopterygii</taxon>
        <taxon>Teleostei</taxon>
        <taxon>Clupei</taxon>
        <taxon>Clupeiformes</taxon>
        <taxon>Clupeoidei</taxon>
        <taxon>Engraulidae</taxon>
        <taxon>Coilinae</taxon>
        <taxon>Coilia</taxon>
    </lineage>
</organism>
<dbReference type="Gene3D" id="1.10.150.130">
    <property type="match status" value="1"/>
</dbReference>
<dbReference type="GO" id="GO:0006310">
    <property type="term" value="P:DNA recombination"/>
    <property type="evidence" value="ECO:0007669"/>
    <property type="project" value="UniProtKB-KW"/>
</dbReference>
<dbReference type="PANTHER" id="PTHR33066:SF2">
    <property type="entry name" value="FILAGGRIN-2-LIKE"/>
    <property type="match status" value="1"/>
</dbReference>
<evidence type="ECO:0000256" key="3">
    <source>
        <dbReference type="SAM" id="MobiDB-lite"/>
    </source>
</evidence>